<feature type="compositionally biased region" description="Polar residues" evidence="1">
    <location>
        <begin position="884"/>
        <end position="895"/>
    </location>
</feature>
<keyword evidence="3" id="KW-1185">Reference proteome</keyword>
<dbReference type="EMBL" id="KZ305031">
    <property type="protein sequence ID" value="PIA47791.1"/>
    <property type="molecule type" value="Genomic_DNA"/>
</dbReference>
<feature type="region of interest" description="Disordered" evidence="1">
    <location>
        <begin position="772"/>
        <end position="793"/>
    </location>
</feature>
<feature type="region of interest" description="Disordered" evidence="1">
    <location>
        <begin position="371"/>
        <end position="392"/>
    </location>
</feature>
<sequence>MLESISVCKYEGNVVDDETSCASAHSKAHSPVDENDEDKFATICKTGDFENNADNLVSGEDAECLQVQEELADQEKDALSAMLVLEGIVKSDMHVIASPRSTCPDASSTVQEAQITVTKTTWVGSENASLMKEVVTAISNTSATTATNISTCFEGVDKAYSGISSFEDNGKGIGVQEVQGGLVTDVVPTVVQTYDHALEIRHTVLELAIPDEEALLASDDSPLGISGGPNPDGTVDVTDGLLNNLENAEDEPQKADVGENILTLLEDIRYQGKEEQVDEQITGIDSSGADHAKELVEISFTNEFSEARCTSAFAQSGECSQAKSSMELTPNKSPLCDSTKKLRDVRCTELIEAAETKEILVAALEYPQETSSKKSTLPSVAATGNNDESVEGEPQISVNFVPEDVDAESSMVMGQEKLVEETAKVRLQQCESDALKLNLKVSYEAGENKGAMEALAEKSGEEHIGEEAMSLESQELLTQNQTSEYHCDFDSSFTKGIVSNEDIIITDDVLEKTSDCEVGKDMAVDDYVEASPLLPTYSLGSENDEDKFSIICKTSDFENNADNLAKGEDAECLQQLQEELVDQEIDALPAMHSNFSFVTELQNPSNEPISEAAAEVTSECIFTGCMVDKTNPGISPLLQGSGPSVLEGNSFKNNAGSVEEGTDAESSPFLNEESYWLGDEHDENLGTSLLSTSTPSVPELENGEGQHVLGLFSVESQEQIKREAVSSDSKSGKLVAYEENAGMPPASHSNFSPTSGSYNANRGDFVAGVEDVEPSQEVPEELSKLKNSGCDPSSSFFSERKLINDGYLDAVSSDSKGAQIVEEKENTGPSPFSQSYRLNSDEDATTSGEDSKFVVNGDSVEETRDVVSSDSKGAEIVVEERENAGSSPFSRSNRLNSDEDAATSGEDSDFVENGDLVEKTRDGDSFELVLDEHAYLDVGTSGEDSGFVANGDLVEKTRYGDGFVLVLDEHAYLEKGAVGAKVDCENFKDAVNRGAMEWASSQLSFVELVDCEGLNEKMTEADTIAREDVKEDEGTELLSEKSAEKFDDHCDDREVAALTLFEKRRDGDSLELVSNDHAYLERESIPKIQSTDSISMADKLFEMKALITEIADVHNVKSIDKDEPDAKHFIQDASLERGNKDDDEGSKLERKDYNGNAGASTPPFVHGDDNEGDGLQTQLVLSPKGCSDGNLNENMTDKVEESMELSSKRLSVVEESEMLGTMAVSSPKNDSGKYVIDEINCRFSRIYISSARKGRQFRGSTIQRTPMRPSGCLQPDLSGSGMKENVQTMKTEPLASRPVERSVTKRRPLEDLQNSITFI</sequence>
<evidence type="ECO:0000313" key="2">
    <source>
        <dbReference type="EMBL" id="PIA47791.1"/>
    </source>
</evidence>
<evidence type="ECO:0000313" key="3">
    <source>
        <dbReference type="Proteomes" id="UP000230069"/>
    </source>
</evidence>
<feature type="region of interest" description="Disordered" evidence="1">
    <location>
        <begin position="648"/>
        <end position="669"/>
    </location>
</feature>
<reference evidence="2 3" key="1">
    <citation type="submission" date="2017-09" db="EMBL/GenBank/DDBJ databases">
        <title>WGS assembly of Aquilegia coerulea Goldsmith.</title>
        <authorList>
            <person name="Hodges S."/>
            <person name="Kramer E."/>
            <person name="Nordborg M."/>
            <person name="Tomkins J."/>
            <person name="Borevitz J."/>
            <person name="Derieg N."/>
            <person name="Yan J."/>
            <person name="Mihaltcheva S."/>
            <person name="Hayes R.D."/>
            <person name="Rokhsar D."/>
        </authorList>
    </citation>
    <scope>NUCLEOTIDE SEQUENCE [LARGE SCALE GENOMIC DNA]</scope>
    <source>
        <strain evidence="3">cv. Goldsmith</strain>
    </source>
</reference>
<protein>
    <submittedName>
        <fullName evidence="2">Uncharacterized protein</fullName>
    </submittedName>
</protein>
<feature type="compositionally biased region" description="Basic and acidic residues" evidence="1">
    <location>
        <begin position="1129"/>
        <end position="1153"/>
    </location>
</feature>
<gene>
    <name evidence="2" type="ORF">AQUCO_01400412v1</name>
</gene>
<organism evidence="2 3">
    <name type="scientific">Aquilegia coerulea</name>
    <name type="common">Rocky mountain columbine</name>
    <dbReference type="NCBI Taxonomy" id="218851"/>
    <lineage>
        <taxon>Eukaryota</taxon>
        <taxon>Viridiplantae</taxon>
        <taxon>Streptophyta</taxon>
        <taxon>Embryophyta</taxon>
        <taxon>Tracheophyta</taxon>
        <taxon>Spermatophyta</taxon>
        <taxon>Magnoliopsida</taxon>
        <taxon>Ranunculales</taxon>
        <taxon>Ranunculaceae</taxon>
        <taxon>Thalictroideae</taxon>
        <taxon>Aquilegia</taxon>
    </lineage>
</organism>
<name>A0A2G5DWA5_AQUCA</name>
<dbReference type="InParanoid" id="A0A2G5DWA5"/>
<feature type="region of interest" description="Disordered" evidence="1">
    <location>
        <begin position="1129"/>
        <end position="1175"/>
    </location>
</feature>
<feature type="compositionally biased region" description="Polar residues" evidence="1">
    <location>
        <begin position="827"/>
        <end position="838"/>
    </location>
</feature>
<proteinExistence type="predicted"/>
<feature type="region of interest" description="Disordered" evidence="1">
    <location>
        <begin position="818"/>
        <end position="915"/>
    </location>
</feature>
<accession>A0A2G5DWA5</accession>
<dbReference type="Proteomes" id="UP000230069">
    <property type="component" value="Unassembled WGS sequence"/>
</dbReference>
<evidence type="ECO:0000256" key="1">
    <source>
        <dbReference type="SAM" id="MobiDB-lite"/>
    </source>
</evidence>
<feature type="compositionally biased region" description="Acidic residues" evidence="1">
    <location>
        <begin position="898"/>
        <end position="912"/>
    </location>
</feature>
<feature type="compositionally biased region" description="Polar residues" evidence="1">
    <location>
        <begin position="371"/>
        <end position="387"/>
    </location>
</feature>